<dbReference type="Gene3D" id="3.40.50.720">
    <property type="entry name" value="NAD(P)-binding Rossmann-like Domain"/>
    <property type="match status" value="1"/>
</dbReference>
<name>A0A255ZQA1_9FLAO</name>
<dbReference type="EMBL" id="NOXX01000208">
    <property type="protein sequence ID" value="OYQ43055.1"/>
    <property type="molecule type" value="Genomic_DNA"/>
</dbReference>
<dbReference type="InterPro" id="IPR008030">
    <property type="entry name" value="NmrA-like"/>
</dbReference>
<dbReference type="InterPro" id="IPR036291">
    <property type="entry name" value="NAD(P)-bd_dom_sf"/>
</dbReference>
<evidence type="ECO:0000313" key="2">
    <source>
        <dbReference type="EMBL" id="OYQ43055.1"/>
    </source>
</evidence>
<dbReference type="SUPFAM" id="SSF51735">
    <property type="entry name" value="NAD(P)-binding Rossmann-fold domains"/>
    <property type="match status" value="1"/>
</dbReference>
<organism evidence="2 3">
    <name type="scientific">Flavobacterium aurantiibacter</name>
    <dbReference type="NCBI Taxonomy" id="2023067"/>
    <lineage>
        <taxon>Bacteria</taxon>
        <taxon>Pseudomonadati</taxon>
        <taxon>Bacteroidota</taxon>
        <taxon>Flavobacteriia</taxon>
        <taxon>Flavobacteriales</taxon>
        <taxon>Flavobacteriaceae</taxon>
        <taxon>Flavobacterium</taxon>
    </lineage>
</organism>
<dbReference type="CDD" id="cd05269">
    <property type="entry name" value="TMR_SDR_a"/>
    <property type="match status" value="1"/>
</dbReference>
<accession>A0A255ZQA1</accession>
<dbReference type="OrthoDB" id="2149806at2"/>
<dbReference type="PANTHER" id="PTHR43162">
    <property type="match status" value="1"/>
</dbReference>
<proteinExistence type="predicted"/>
<dbReference type="AlphaFoldDB" id="A0A255ZQA1"/>
<feature type="domain" description="NmrA-like" evidence="1">
    <location>
        <begin position="2"/>
        <end position="268"/>
    </location>
</feature>
<dbReference type="PANTHER" id="PTHR43162:SF1">
    <property type="entry name" value="PRESTALK A DIFFERENTIATION PROTEIN A"/>
    <property type="match status" value="1"/>
</dbReference>
<evidence type="ECO:0000313" key="3">
    <source>
        <dbReference type="Proteomes" id="UP000216035"/>
    </source>
</evidence>
<comment type="caution">
    <text evidence="2">The sequence shown here is derived from an EMBL/GenBank/DDBJ whole genome shotgun (WGS) entry which is preliminary data.</text>
</comment>
<dbReference type="Pfam" id="PF05368">
    <property type="entry name" value="NmrA"/>
    <property type="match status" value="1"/>
</dbReference>
<dbReference type="Proteomes" id="UP000216035">
    <property type="component" value="Unassembled WGS sequence"/>
</dbReference>
<dbReference type="InterPro" id="IPR051604">
    <property type="entry name" value="Ergot_Alk_Oxidoreductase"/>
</dbReference>
<keyword evidence="3" id="KW-1185">Reference proteome</keyword>
<sequence>MSKILITGATGTNGKALAEVLTNRRVAVKLASRNPLPTNEYSEYVPFDFADVSTFEAAVADVDRVFLLGPPLQFGIEALLTPFIDFLKEKGINRVVYFSAFASEKMGDNFEFHLNLEKKLAADGFAYTILRPSFFAQNFKNYEFENITQRNIIFMPAGLGKAAFVDVYDIAEVAAKALTEDGHEHKTYELTGPELLTYEDIAAYLTEILDKKITYPNPTPEVFRQVLVDSGAPEFVANYLISVYGVIAKKEAEVIADGVELVLGRKATNVKTVLKRDFKG</sequence>
<gene>
    <name evidence="2" type="ORF">CHX27_11030</name>
</gene>
<dbReference type="RefSeq" id="WP_094486838.1">
    <property type="nucleotide sequence ID" value="NZ_NOXX01000208.1"/>
</dbReference>
<dbReference type="Gene3D" id="3.90.25.10">
    <property type="entry name" value="UDP-galactose 4-epimerase, domain 1"/>
    <property type="match status" value="1"/>
</dbReference>
<reference evidence="2 3" key="1">
    <citation type="submission" date="2017-07" db="EMBL/GenBank/DDBJ databases">
        <title>Flavobacterium cyanobacteriorum sp. nov., isolated from cyanobacterial aggregates in a eutrophic lake.</title>
        <authorList>
            <person name="Cai H."/>
        </authorList>
    </citation>
    <scope>NUCLEOTIDE SEQUENCE [LARGE SCALE GENOMIC DNA]</scope>
    <source>
        <strain evidence="2 3">TH167</strain>
    </source>
</reference>
<evidence type="ECO:0000259" key="1">
    <source>
        <dbReference type="Pfam" id="PF05368"/>
    </source>
</evidence>
<protein>
    <recommendedName>
        <fullName evidence="1">NmrA-like domain-containing protein</fullName>
    </recommendedName>
</protein>